<evidence type="ECO:0000259" key="1">
    <source>
        <dbReference type="Pfam" id="PF07969"/>
    </source>
</evidence>
<dbReference type="InterPro" id="IPR050378">
    <property type="entry name" value="Metallo-dep_Hydrolases_sf"/>
</dbReference>
<sequence>MHDLVIRNGEVVDGSGRDRYHADIGISGGRITEIGRIARGGARAELDAEGQVVTPGFIDGHTHMDAQLFWDPLGTCSCWHGVTTVVMGNCGFTLAPAPIEQRSYVLRNLERSEDIPAEVMAAGIPDWGWTTFREYLDVLDGLPKGINYLSQIGHSALRTYAMGERAFTEAAGEDDLRAMESELADALAAGATGLTTSRSPNHLTPDGKPVASRMATWAEVQRLVGTLGSAGHGMFQLALEPETRSPDPDLRREANRRLAALAVESGVPMTFGLFPGPGWQDVMATIEGATAAGGRMFAQTHSRGASHILTFRSRLHFDVLPEWAPIRALPLEEQRKAFEDPETLRRLVAATEGEGYNTAGGRPTSPDYDLMHVVTEQLPNPTVADMAAAQGLHPVELMVKLALETNFEQLFAQFVKEVRPASEAEHLELLRHPNTVMTFSDSGAHVSQMMDSSIHTHLLAYWVRTRAAFTLEEGVRMVSHVPAQAWNVRDRGLLREGYIADVNVFDPQRIAPDVPLLVADLPAGGKRLKQKSTGISATVVAGEVFLRDGEHTGALPGRLLRSSRGGVC</sequence>
<dbReference type="SUPFAM" id="SSF51338">
    <property type="entry name" value="Composite domain of metallo-dependent hydrolases"/>
    <property type="match status" value="1"/>
</dbReference>
<dbReference type="SUPFAM" id="SSF51556">
    <property type="entry name" value="Metallo-dependent hydrolases"/>
    <property type="match status" value="1"/>
</dbReference>
<reference evidence="2 3" key="1">
    <citation type="journal article" date="2019" name="Int. J. Syst. Evol. Microbiol.">
        <title>The Global Catalogue of Microorganisms (GCM) 10K type strain sequencing project: providing services to taxonomists for standard genome sequencing and annotation.</title>
        <authorList>
            <consortium name="The Broad Institute Genomics Platform"/>
            <consortium name="The Broad Institute Genome Sequencing Center for Infectious Disease"/>
            <person name="Wu L."/>
            <person name="Ma J."/>
        </authorList>
    </citation>
    <scope>NUCLEOTIDE SEQUENCE [LARGE SCALE GENOMIC DNA]</scope>
    <source>
        <strain evidence="2 3">JCM 16009</strain>
    </source>
</reference>
<evidence type="ECO:0000313" key="3">
    <source>
        <dbReference type="Proteomes" id="UP001500449"/>
    </source>
</evidence>
<dbReference type="Proteomes" id="UP001500449">
    <property type="component" value="Unassembled WGS sequence"/>
</dbReference>
<dbReference type="InterPro" id="IPR013108">
    <property type="entry name" value="Amidohydro_3"/>
</dbReference>
<dbReference type="EMBL" id="BAAAQK010000009">
    <property type="protein sequence ID" value="GAA1851367.1"/>
    <property type="molecule type" value="Genomic_DNA"/>
</dbReference>
<dbReference type="PANTHER" id="PTHR11647">
    <property type="entry name" value="HYDRANTOINASE/DIHYDROPYRIMIDINASE FAMILY MEMBER"/>
    <property type="match status" value="1"/>
</dbReference>
<comment type="caution">
    <text evidence="2">The sequence shown here is derived from an EMBL/GenBank/DDBJ whole genome shotgun (WGS) entry which is preliminary data.</text>
</comment>
<feature type="domain" description="Amidohydrolase 3" evidence="1">
    <location>
        <begin position="45"/>
        <end position="223"/>
    </location>
</feature>
<dbReference type="PANTHER" id="PTHR11647:SF1">
    <property type="entry name" value="COLLAPSIN RESPONSE MEDIATOR PROTEIN"/>
    <property type="match status" value="1"/>
</dbReference>
<proteinExistence type="predicted"/>
<evidence type="ECO:0000313" key="2">
    <source>
        <dbReference type="EMBL" id="GAA1851367.1"/>
    </source>
</evidence>
<organism evidence="2 3">
    <name type="scientific">Pseudonocardia ailaonensis</name>
    <dbReference type="NCBI Taxonomy" id="367279"/>
    <lineage>
        <taxon>Bacteria</taxon>
        <taxon>Bacillati</taxon>
        <taxon>Actinomycetota</taxon>
        <taxon>Actinomycetes</taxon>
        <taxon>Pseudonocardiales</taxon>
        <taxon>Pseudonocardiaceae</taxon>
        <taxon>Pseudonocardia</taxon>
    </lineage>
</organism>
<feature type="domain" description="Amidohydrolase 3" evidence="1">
    <location>
        <begin position="374"/>
        <end position="544"/>
    </location>
</feature>
<dbReference type="InterPro" id="IPR032466">
    <property type="entry name" value="Metal_Hydrolase"/>
</dbReference>
<dbReference type="InterPro" id="IPR011059">
    <property type="entry name" value="Metal-dep_hydrolase_composite"/>
</dbReference>
<name>A0ABN2N523_9PSEU</name>
<dbReference type="Gene3D" id="3.20.20.140">
    <property type="entry name" value="Metal-dependent hydrolases"/>
    <property type="match status" value="1"/>
</dbReference>
<protein>
    <submittedName>
        <fullName evidence="2">Amidohydrolase family protein</fullName>
    </submittedName>
</protein>
<dbReference type="Pfam" id="PF07969">
    <property type="entry name" value="Amidohydro_3"/>
    <property type="match status" value="2"/>
</dbReference>
<accession>A0ABN2N523</accession>
<gene>
    <name evidence="2" type="ORF">GCM10009836_34190</name>
</gene>
<keyword evidence="3" id="KW-1185">Reference proteome</keyword>
<dbReference type="Gene3D" id="2.30.40.10">
    <property type="entry name" value="Urease, subunit C, domain 1"/>
    <property type="match status" value="1"/>
</dbReference>